<evidence type="ECO:0000313" key="1">
    <source>
        <dbReference type="EMBL" id="PXW54641.1"/>
    </source>
</evidence>
<dbReference type="EMBL" id="QJJK01000011">
    <property type="protein sequence ID" value="PXW54641.1"/>
    <property type="molecule type" value="Genomic_DNA"/>
</dbReference>
<gene>
    <name evidence="1" type="ORF">C7450_111173</name>
</gene>
<protein>
    <submittedName>
        <fullName evidence="1">Uncharacterized protein</fullName>
    </submittedName>
</protein>
<organism evidence="1 2">
    <name type="scientific">Chelatococcus asaccharovorans</name>
    <dbReference type="NCBI Taxonomy" id="28210"/>
    <lineage>
        <taxon>Bacteria</taxon>
        <taxon>Pseudomonadati</taxon>
        <taxon>Pseudomonadota</taxon>
        <taxon>Alphaproteobacteria</taxon>
        <taxon>Hyphomicrobiales</taxon>
        <taxon>Chelatococcaceae</taxon>
        <taxon>Chelatococcus</taxon>
    </lineage>
</organism>
<sequence>MQRIREGNGELQGNIANSSWRKGRTFGVSRGASSLRPQAVPAGLDLHTHDFSKSGYTTAIEAKRKPGAVEDVG</sequence>
<dbReference type="OrthoDB" id="4070623at2"/>
<proteinExistence type="predicted"/>
<dbReference type="RefSeq" id="WP_110377100.1">
    <property type="nucleotide sequence ID" value="NZ_JAHBRY010000001.1"/>
</dbReference>
<accession>A0A2V3U073</accession>
<name>A0A2V3U073_9HYPH</name>
<dbReference type="Proteomes" id="UP000248021">
    <property type="component" value="Unassembled WGS sequence"/>
</dbReference>
<keyword evidence="2" id="KW-1185">Reference proteome</keyword>
<evidence type="ECO:0000313" key="2">
    <source>
        <dbReference type="Proteomes" id="UP000248021"/>
    </source>
</evidence>
<comment type="caution">
    <text evidence="1">The sequence shown here is derived from an EMBL/GenBank/DDBJ whole genome shotgun (WGS) entry which is preliminary data.</text>
</comment>
<dbReference type="AlphaFoldDB" id="A0A2V3U073"/>
<reference evidence="1 2" key="1">
    <citation type="submission" date="2018-05" db="EMBL/GenBank/DDBJ databases">
        <title>Genomic Encyclopedia of Type Strains, Phase IV (KMG-IV): sequencing the most valuable type-strain genomes for metagenomic binning, comparative biology and taxonomic classification.</title>
        <authorList>
            <person name="Goeker M."/>
        </authorList>
    </citation>
    <scope>NUCLEOTIDE SEQUENCE [LARGE SCALE GENOMIC DNA]</scope>
    <source>
        <strain evidence="1 2">DSM 6462</strain>
    </source>
</reference>